<gene>
    <name evidence="1" type="ORF">EZS27_029388</name>
</gene>
<accession>A0A5J4QK15</accession>
<sequence length="106" mass="11663">MSENTLYTFIAENAIKDSPMFTLHCNCGGSVTIMAPFQEKEVRCPKCEATIKILVMSGDPGYIIGADENGEPKLLPVQGSKATPIELLSEEEKNKILENVKSKMKQ</sequence>
<organism evidence="1">
    <name type="scientific">termite gut metagenome</name>
    <dbReference type="NCBI Taxonomy" id="433724"/>
    <lineage>
        <taxon>unclassified sequences</taxon>
        <taxon>metagenomes</taxon>
        <taxon>organismal metagenomes</taxon>
    </lineage>
</organism>
<dbReference type="AlphaFoldDB" id="A0A5J4QK15"/>
<protein>
    <submittedName>
        <fullName evidence="1">Uncharacterized protein</fullName>
    </submittedName>
</protein>
<name>A0A5J4QK15_9ZZZZ</name>
<comment type="caution">
    <text evidence="1">The sequence shown here is derived from an EMBL/GenBank/DDBJ whole genome shotgun (WGS) entry which is preliminary data.</text>
</comment>
<dbReference type="EMBL" id="SNRY01003460">
    <property type="protein sequence ID" value="KAA6320893.1"/>
    <property type="molecule type" value="Genomic_DNA"/>
</dbReference>
<evidence type="ECO:0000313" key="1">
    <source>
        <dbReference type="EMBL" id="KAA6320893.1"/>
    </source>
</evidence>
<proteinExistence type="predicted"/>
<reference evidence="1" key="1">
    <citation type="submission" date="2019-03" db="EMBL/GenBank/DDBJ databases">
        <title>Single cell metagenomics reveals metabolic interactions within the superorganism composed of flagellate Streblomastix strix and complex community of Bacteroidetes bacteria on its surface.</title>
        <authorList>
            <person name="Treitli S.C."/>
            <person name="Kolisko M."/>
            <person name="Husnik F."/>
            <person name="Keeling P."/>
            <person name="Hampl V."/>
        </authorList>
    </citation>
    <scope>NUCLEOTIDE SEQUENCE</scope>
    <source>
        <strain evidence="1">STM</strain>
    </source>
</reference>